<evidence type="ECO:0000313" key="1">
    <source>
        <dbReference type="EMBL" id="ABV13230.1"/>
    </source>
</evidence>
<gene>
    <name evidence="1" type="ordered locus">CKO_02106</name>
</gene>
<organism evidence="1 2">
    <name type="scientific">Citrobacter koseri (strain ATCC BAA-895 / CDC 4225-83 / SGSC4696)</name>
    <dbReference type="NCBI Taxonomy" id="290338"/>
    <lineage>
        <taxon>Bacteria</taxon>
        <taxon>Pseudomonadati</taxon>
        <taxon>Pseudomonadota</taxon>
        <taxon>Gammaproteobacteria</taxon>
        <taxon>Enterobacterales</taxon>
        <taxon>Enterobacteriaceae</taxon>
        <taxon>Citrobacter</taxon>
    </lineage>
</organism>
<dbReference type="AlphaFoldDB" id="A8AIB7"/>
<protein>
    <submittedName>
        <fullName evidence="1">Uncharacterized protein</fullName>
    </submittedName>
</protein>
<name>A8AIB7_CITK8</name>
<accession>A8AIB7</accession>
<dbReference type="HOGENOM" id="CLU_2951947_0_0_6"/>
<dbReference type="EMBL" id="CP000822">
    <property type="protein sequence ID" value="ABV13230.1"/>
    <property type="molecule type" value="Genomic_DNA"/>
</dbReference>
<evidence type="ECO:0000313" key="2">
    <source>
        <dbReference type="Proteomes" id="UP000008148"/>
    </source>
</evidence>
<sequence>MIAGNCNVFLGWSTFSLAVTLTRNTLRLDSLSHGTESNFSWKTSGATPVRSGRYSQCRY</sequence>
<dbReference type="KEGG" id="cko:CKO_02106"/>
<keyword evidence="2" id="KW-1185">Reference proteome</keyword>
<reference evidence="1 2" key="1">
    <citation type="submission" date="2007-08" db="EMBL/GenBank/DDBJ databases">
        <authorList>
            <consortium name="The Citrobacter koseri Genome Sequencing Project"/>
            <person name="McClelland M."/>
            <person name="Sanderson E.K."/>
            <person name="Porwollik S."/>
            <person name="Spieth J."/>
            <person name="Clifton W.S."/>
            <person name="Latreille P."/>
            <person name="Courtney L."/>
            <person name="Wang C."/>
            <person name="Pepin K."/>
            <person name="Bhonagiri V."/>
            <person name="Nash W."/>
            <person name="Johnson M."/>
            <person name="Thiruvilangam P."/>
            <person name="Wilson R."/>
        </authorList>
    </citation>
    <scope>NUCLEOTIDE SEQUENCE [LARGE SCALE GENOMIC DNA]</scope>
    <source>
        <strain evidence="2">ATCC BAA-895 / CDC 4225-83 / SGSC4696</strain>
    </source>
</reference>
<dbReference type="Proteomes" id="UP000008148">
    <property type="component" value="Chromosome"/>
</dbReference>
<proteinExistence type="predicted"/>